<reference evidence="2 3" key="1">
    <citation type="submission" date="2022-07" db="EMBL/GenBank/DDBJ databases">
        <title>Genome-wide signatures of adaptation to extreme environments.</title>
        <authorList>
            <person name="Cho C.H."/>
            <person name="Yoon H.S."/>
        </authorList>
    </citation>
    <scope>NUCLEOTIDE SEQUENCE [LARGE SCALE GENOMIC DNA]</scope>
    <source>
        <strain evidence="2 3">108.79 E11</strain>
    </source>
</reference>
<sequence>MNNYRGISLINTIVKLLSAIGTNRICNAVENHNILAQEQAGFCTREECAAQVIALVVSEADARDFIMGLSLLLDTEEYVKSRLVEASVHKLSEYLAQFEMEIAKLRKRLWQLQGKDIFVVEKYRYLGIDLNTGLTAEGFTLQLQIQRYRQ</sequence>
<evidence type="ECO:0000256" key="1">
    <source>
        <dbReference type="SAM" id="Coils"/>
    </source>
</evidence>
<dbReference type="EMBL" id="JANCYU010000031">
    <property type="protein sequence ID" value="KAK4525593.1"/>
    <property type="molecule type" value="Genomic_DNA"/>
</dbReference>
<feature type="coiled-coil region" evidence="1">
    <location>
        <begin position="88"/>
        <end position="115"/>
    </location>
</feature>
<dbReference type="AlphaFoldDB" id="A0AAV9IE31"/>
<accession>A0AAV9IE31</accession>
<proteinExistence type="predicted"/>
<name>A0AAV9IE31_9RHOD</name>
<evidence type="ECO:0000313" key="3">
    <source>
        <dbReference type="Proteomes" id="UP001300502"/>
    </source>
</evidence>
<evidence type="ECO:0000313" key="2">
    <source>
        <dbReference type="EMBL" id="KAK4525593.1"/>
    </source>
</evidence>
<organism evidence="2 3">
    <name type="scientific">Galdieria yellowstonensis</name>
    <dbReference type="NCBI Taxonomy" id="3028027"/>
    <lineage>
        <taxon>Eukaryota</taxon>
        <taxon>Rhodophyta</taxon>
        <taxon>Bangiophyceae</taxon>
        <taxon>Galdieriales</taxon>
        <taxon>Galdieriaceae</taxon>
        <taxon>Galdieria</taxon>
    </lineage>
</organism>
<protein>
    <submittedName>
        <fullName evidence="2">Uncharacterized protein</fullName>
    </submittedName>
</protein>
<comment type="caution">
    <text evidence="2">The sequence shown here is derived from an EMBL/GenBank/DDBJ whole genome shotgun (WGS) entry which is preliminary data.</text>
</comment>
<dbReference type="Proteomes" id="UP001300502">
    <property type="component" value="Unassembled WGS sequence"/>
</dbReference>
<keyword evidence="1" id="KW-0175">Coiled coil</keyword>
<keyword evidence="3" id="KW-1185">Reference proteome</keyword>
<gene>
    <name evidence="2" type="ORF">GAYE_SCF13G3502</name>
</gene>